<evidence type="ECO:0000313" key="3">
    <source>
        <dbReference type="EMBL" id="BDH79770.1"/>
    </source>
</evidence>
<proteinExistence type="predicted"/>
<evidence type="ECO:0000313" key="4">
    <source>
        <dbReference type="Proteomes" id="UP000831817"/>
    </source>
</evidence>
<feature type="transmembrane region" description="Helical" evidence="1">
    <location>
        <begin position="584"/>
        <end position="603"/>
    </location>
</feature>
<evidence type="ECO:0000259" key="2">
    <source>
        <dbReference type="Pfam" id="PF09843"/>
    </source>
</evidence>
<evidence type="ECO:0000256" key="1">
    <source>
        <dbReference type="SAM" id="Phobius"/>
    </source>
</evidence>
<organism evidence="3 4">
    <name type="scientific">Methanothermobacter tenebrarum</name>
    <dbReference type="NCBI Taxonomy" id="680118"/>
    <lineage>
        <taxon>Archaea</taxon>
        <taxon>Methanobacteriati</taxon>
        <taxon>Methanobacteriota</taxon>
        <taxon>Methanomada group</taxon>
        <taxon>Methanobacteria</taxon>
        <taxon>Methanobacteriales</taxon>
        <taxon>Methanobacteriaceae</taxon>
        <taxon>Methanothermobacter</taxon>
    </lineage>
</organism>
<dbReference type="Proteomes" id="UP000831817">
    <property type="component" value="Chromosome"/>
</dbReference>
<reference evidence="3 4" key="1">
    <citation type="submission" date="2022-04" db="EMBL/GenBank/DDBJ databases">
        <title>Complete genome of Methanothermobacter tenebrarum strain RMAS.</title>
        <authorList>
            <person name="Nakamura K."/>
            <person name="Oshima K."/>
            <person name="Hattori M."/>
            <person name="Kamagata Y."/>
            <person name="Takamizawa K."/>
        </authorList>
    </citation>
    <scope>NUCLEOTIDE SEQUENCE [LARGE SCALE GENOMIC DNA]</scope>
    <source>
        <strain evidence="3 4">RMAS</strain>
    </source>
</reference>
<feature type="transmembrane region" description="Helical" evidence="1">
    <location>
        <begin position="180"/>
        <end position="209"/>
    </location>
</feature>
<dbReference type="InterPro" id="IPR019204">
    <property type="entry name" value="DUF2070_membrane"/>
</dbReference>
<gene>
    <name evidence="3" type="ORF">MTTB_11490</name>
</gene>
<protein>
    <submittedName>
        <fullName evidence="3">Membrane protein</fullName>
    </submittedName>
</protein>
<feature type="transmembrane region" description="Helical" evidence="1">
    <location>
        <begin position="121"/>
        <end position="141"/>
    </location>
</feature>
<keyword evidence="1" id="KW-0812">Transmembrane</keyword>
<keyword evidence="1" id="KW-1133">Transmembrane helix</keyword>
<name>A0ABM7YE62_9EURY</name>
<feature type="transmembrane region" description="Helical" evidence="1">
    <location>
        <begin position="93"/>
        <end position="115"/>
    </location>
</feature>
<sequence>MSSTKNIMSLSKYIMSLPPTRISLLSMIFLSFIIGAVGFLLDPVKTGLLEDIVDGGTSGVIIFGFGSIMAGALTQPWVNSLGGRRMKMKQSMFLAFFSMLIFSLVYLIGCISSTLFGADLIINFIILASAIIFAFRLIVIWGTSNISFLNSMLIAAIQPALIISMDIVVVFFSLTTTNIGYFSILAFLVKAIVASAILILAIYSFVLVVESPMRRNLGVGSLEFLSLFLSHISEDSPALEGLFEEIGEPIDTIIGVIAFKKGSKLKSLFLSPSVHPGPIGSIGGGNMPTILAEKFNTFTMVAHGPSTHDFNPVSTKEIEKMEKAIKNVLDDMEYHNHASRFHRLENDNAKIGVQFFGDGLLLLATMAPHGFDDIDFGVGLSLINLAKSRCNSKNVILVDCHNSFKGEASRVMPGNSEVFDLMDALDGLKCPGDMKNLKVGCASNSLDGLSKEDGVGQSGVKVLLVEVDGQRTAYILLDANNMVQGFREEILESVKSLGIEDGEVMTTDTHYVNTLSGGHNPVGKRKKDKILEAIIGCVESAVDDLEPVEVACATARVKNLNTLGPTNSTELVSTISSIVAVSRILAPIIFLVALMFVLVWIFYLNFRSWLWLTGSPIP</sequence>
<dbReference type="EMBL" id="AP025698">
    <property type="protein sequence ID" value="BDH79770.1"/>
    <property type="molecule type" value="Genomic_DNA"/>
</dbReference>
<accession>A0ABM7YE62</accession>
<dbReference type="RefSeq" id="WP_248564099.1">
    <property type="nucleotide sequence ID" value="NZ_AP025698.1"/>
</dbReference>
<feature type="transmembrane region" description="Helical" evidence="1">
    <location>
        <begin position="21"/>
        <end position="41"/>
    </location>
</feature>
<keyword evidence="1" id="KW-0472">Membrane</keyword>
<dbReference type="GeneID" id="71965674"/>
<feature type="transmembrane region" description="Helical" evidence="1">
    <location>
        <begin position="153"/>
        <end position="174"/>
    </location>
</feature>
<feature type="transmembrane region" description="Helical" evidence="1">
    <location>
        <begin position="61"/>
        <end position="81"/>
    </location>
</feature>
<keyword evidence="4" id="KW-1185">Reference proteome</keyword>
<feature type="domain" description="DUF2070" evidence="2">
    <location>
        <begin position="8"/>
        <end position="596"/>
    </location>
</feature>
<dbReference type="Pfam" id="PF09843">
    <property type="entry name" value="DUF2070"/>
    <property type="match status" value="1"/>
</dbReference>